<dbReference type="CTD" id="161835"/>
<organism evidence="6 7">
    <name type="scientific">Betta splendens</name>
    <name type="common">Siamese fighting fish</name>
    <dbReference type="NCBI Taxonomy" id="158456"/>
    <lineage>
        <taxon>Eukaryota</taxon>
        <taxon>Metazoa</taxon>
        <taxon>Chordata</taxon>
        <taxon>Craniata</taxon>
        <taxon>Vertebrata</taxon>
        <taxon>Euteleostomi</taxon>
        <taxon>Actinopterygii</taxon>
        <taxon>Neopterygii</taxon>
        <taxon>Teleostei</taxon>
        <taxon>Neoteleostei</taxon>
        <taxon>Acanthomorphata</taxon>
        <taxon>Anabantaria</taxon>
        <taxon>Anabantiformes</taxon>
        <taxon>Anabantoidei</taxon>
        <taxon>Osphronemidae</taxon>
        <taxon>Betta</taxon>
    </lineage>
</organism>
<accession>A0A8M1H9Q7</accession>
<dbReference type="PRINTS" id="PR02075">
    <property type="entry name" value="FIBSHEATHIP1"/>
</dbReference>
<dbReference type="OrthoDB" id="9946895at2759"/>
<comment type="similarity">
    <text evidence="1">Belongs to the FSIP1 family.</text>
</comment>
<evidence type="ECO:0000256" key="4">
    <source>
        <dbReference type="SAM" id="Coils"/>
    </source>
</evidence>
<feature type="compositionally biased region" description="Low complexity" evidence="5">
    <location>
        <begin position="54"/>
        <end position="67"/>
    </location>
</feature>
<sequence>MEIIKGSLDEISRAAPTEHTGSRVSSVSLPHADRICPTPPFSLVVLTNDAADIQNQSSSEETTNTSSDRGEAYADVTADEEASKLQKEIEEMQRLDKILSQKISREKEVKRQRKELQAKLWQDILVQLQQNTTGRTQCAQEALNTKLFLALEAPAGTEEQEHCTPLFETQVTDCDEDDQDLEKSEKTPRSSTEQFDVGHCGSSKGRKTQNFVKRNIELVSGGEGQVLLTQPEKERLAKLLRELEEEEEESGGGGSEEIPGPTSQGYSPEPSDLQQLIHIESRLRLLSPEDFHSARSSCTSFSGSRGRGSDLAWTYQAETMQYVEQRREDERRLDEVQQQLELLGRNQDATDESPALTEEQLLSLLDECELMEGWSADEANDTSTQDC</sequence>
<dbReference type="PANTHER" id="PTHR22012:SF2">
    <property type="entry name" value="FIBROUS SHEATH-INTERACTING PROTEIN 1"/>
    <property type="match status" value="1"/>
</dbReference>
<evidence type="ECO:0000313" key="6">
    <source>
        <dbReference type="Proteomes" id="UP000515150"/>
    </source>
</evidence>
<proteinExistence type="inferred from homology"/>
<gene>
    <name evidence="7" type="primary">fsip1</name>
</gene>
<evidence type="ECO:0000256" key="5">
    <source>
        <dbReference type="SAM" id="MobiDB-lite"/>
    </source>
</evidence>
<evidence type="ECO:0000256" key="1">
    <source>
        <dbReference type="ARBA" id="ARBA00010495"/>
    </source>
</evidence>
<dbReference type="InterPro" id="IPR026246">
    <property type="entry name" value="Fsip1"/>
</dbReference>
<feature type="region of interest" description="Disordered" evidence="5">
    <location>
        <begin position="243"/>
        <end position="270"/>
    </location>
</feature>
<dbReference type="RefSeq" id="XP_040925178.1">
    <property type="nucleotide sequence ID" value="XM_041069244.2"/>
</dbReference>
<feature type="region of interest" description="Disordered" evidence="5">
    <location>
        <begin position="52"/>
        <end position="80"/>
    </location>
</feature>
<dbReference type="Proteomes" id="UP000515150">
    <property type="component" value="Chromosome 22"/>
</dbReference>
<keyword evidence="3 4" id="KW-0175">Coiled coil</keyword>
<protein>
    <recommendedName>
        <fullName evidence="2">Fibrous sheath-interacting protein 1</fullName>
    </recommendedName>
</protein>
<evidence type="ECO:0000256" key="2">
    <source>
        <dbReference type="ARBA" id="ARBA00019480"/>
    </source>
</evidence>
<feature type="coiled-coil region" evidence="4">
    <location>
        <begin position="319"/>
        <end position="346"/>
    </location>
</feature>
<evidence type="ECO:0000313" key="7">
    <source>
        <dbReference type="RefSeq" id="XP_040925178.1"/>
    </source>
</evidence>
<dbReference type="Pfam" id="PF15554">
    <property type="entry name" value="FSIP1"/>
    <property type="match status" value="1"/>
</dbReference>
<evidence type="ECO:0000256" key="3">
    <source>
        <dbReference type="ARBA" id="ARBA00023054"/>
    </source>
</evidence>
<dbReference type="GeneID" id="114848605"/>
<feature type="region of interest" description="Disordered" evidence="5">
    <location>
        <begin position="1"/>
        <end position="28"/>
    </location>
</feature>
<feature type="region of interest" description="Disordered" evidence="5">
    <location>
        <begin position="169"/>
        <end position="206"/>
    </location>
</feature>
<dbReference type="AlphaFoldDB" id="A0A8M1H9Q7"/>
<keyword evidence="6" id="KW-1185">Reference proteome</keyword>
<reference evidence="7" key="1">
    <citation type="submission" date="2025-08" db="UniProtKB">
        <authorList>
            <consortium name="RefSeq"/>
        </authorList>
    </citation>
    <scope>IDENTIFICATION</scope>
</reference>
<name>A0A8M1H9Q7_BETSP</name>
<dbReference type="PANTHER" id="PTHR22012">
    <property type="entry name" value="FIBROUS SHEATH INTERACTING PROTEIN 1"/>
    <property type="match status" value="1"/>
</dbReference>